<dbReference type="SUPFAM" id="SSF50182">
    <property type="entry name" value="Sm-like ribonucleoproteins"/>
    <property type="match status" value="1"/>
</dbReference>
<dbReference type="EMBL" id="LUCM01007378">
    <property type="protein sequence ID" value="KAA0190081.1"/>
    <property type="molecule type" value="Genomic_DNA"/>
</dbReference>
<dbReference type="Pfam" id="PF12701">
    <property type="entry name" value="LSM14"/>
    <property type="match status" value="1"/>
</dbReference>
<dbReference type="AlphaFoldDB" id="A0A8E0RPV7"/>
<evidence type="ECO:0000256" key="1">
    <source>
        <dbReference type="SAM" id="MobiDB-lite"/>
    </source>
</evidence>
<proteinExistence type="predicted"/>
<feature type="region of interest" description="Disordered" evidence="1">
    <location>
        <begin position="239"/>
        <end position="305"/>
    </location>
</feature>
<feature type="compositionally biased region" description="Polar residues" evidence="1">
    <location>
        <begin position="295"/>
        <end position="305"/>
    </location>
</feature>
<keyword evidence="4" id="KW-1185">Reference proteome</keyword>
<feature type="domain" description="Lsm14-like N-terminal" evidence="2">
    <location>
        <begin position="2"/>
        <end position="91"/>
    </location>
</feature>
<dbReference type="Proteomes" id="UP000728185">
    <property type="component" value="Unassembled WGS sequence"/>
</dbReference>
<dbReference type="SMART" id="SM01271">
    <property type="entry name" value="LSM14"/>
    <property type="match status" value="1"/>
</dbReference>
<gene>
    <name evidence="3" type="ORF">FBUS_04364</name>
</gene>
<protein>
    <recommendedName>
        <fullName evidence="2">Lsm14-like N-terminal domain-containing protein</fullName>
    </recommendedName>
</protein>
<evidence type="ECO:0000313" key="3">
    <source>
        <dbReference type="EMBL" id="KAA0190081.1"/>
    </source>
</evidence>
<dbReference type="InterPro" id="IPR010920">
    <property type="entry name" value="LSM_dom_sf"/>
</dbReference>
<accession>A0A8E0RPV7</accession>
<comment type="caution">
    <text evidence="3">The sequence shown here is derived from an EMBL/GenBank/DDBJ whole genome shotgun (WGS) entry which is preliminary data.</text>
</comment>
<evidence type="ECO:0000313" key="4">
    <source>
        <dbReference type="Proteomes" id="UP000728185"/>
    </source>
</evidence>
<organism evidence="3 4">
    <name type="scientific">Fasciolopsis buskii</name>
    <dbReference type="NCBI Taxonomy" id="27845"/>
    <lineage>
        <taxon>Eukaryota</taxon>
        <taxon>Metazoa</taxon>
        <taxon>Spiralia</taxon>
        <taxon>Lophotrochozoa</taxon>
        <taxon>Platyhelminthes</taxon>
        <taxon>Trematoda</taxon>
        <taxon>Digenea</taxon>
        <taxon>Plagiorchiida</taxon>
        <taxon>Echinostomata</taxon>
        <taxon>Echinostomatoidea</taxon>
        <taxon>Fasciolidae</taxon>
        <taxon>Fasciolopsis</taxon>
    </lineage>
</organism>
<dbReference type="OrthoDB" id="6238775at2759"/>
<dbReference type="Gene3D" id="2.30.30.100">
    <property type="match status" value="1"/>
</dbReference>
<name>A0A8E0RPV7_9TREM</name>
<sequence length="398" mass="44994">MGSHVLQITSRSGVVYTGQLHSIDTKHLTVTLKKVQILCQSNVHQLSNAGILKFDYVIFRGSDIGDVKLCMRAGKDVLAAPEDNAIVGFNDNSERKLITYFSSSASESTKNTDECIKLQDPAIAKICRMNDIEVTTKCQVQINEIGRRESRKTARKICSEIVLPPTSDGNIYNPSLDIHHVIKQEEISTICMDGDTKTSELKSRRIRSSDAGRCPVVSLSPKMKRSISWNFQKPLRDDVEKTNEFTGPKGDTEESLWSENGDKKEAPNNAAAYDRQRSFFDDFTTGPYRSRSSRQENSTPRAGTVNLNVKVNRDQDPRYLRKPVGLSSFPHSSYPNFSMQSAHYFPYETAIAAQGEWLIYPNCNTAYRFPPEYHQNFTESVYRATDLHTFDRVYYPGV</sequence>
<dbReference type="InterPro" id="IPR025609">
    <property type="entry name" value="Lsm14-like_N"/>
</dbReference>
<reference evidence="3" key="1">
    <citation type="submission" date="2019-05" db="EMBL/GenBank/DDBJ databases">
        <title>Annotation for the trematode Fasciolopsis buski.</title>
        <authorList>
            <person name="Choi Y.-J."/>
        </authorList>
    </citation>
    <scope>NUCLEOTIDE SEQUENCE</scope>
    <source>
        <strain evidence="3">HT</strain>
        <tissue evidence="3">Whole worm</tissue>
    </source>
</reference>
<evidence type="ECO:0000259" key="2">
    <source>
        <dbReference type="SMART" id="SM01271"/>
    </source>
</evidence>